<protein>
    <submittedName>
        <fullName evidence="1">Uncharacterized protein</fullName>
    </submittedName>
</protein>
<gene>
    <name evidence="1" type="ORF">AN2V17_34170</name>
</gene>
<comment type="caution">
    <text evidence="1">The sequence shown here is derived from an EMBL/GenBank/DDBJ whole genome shotgun (WGS) entry which is preliminary data.</text>
</comment>
<accession>A0ACB5UNI9</accession>
<sequence length="68" mass="7825">MPSFKSVKEELAALNITLEYRRTCCGMEYIFICGSERAKTHGRLGLNDALGKIYRNKFNDRPLLKDID</sequence>
<reference evidence="1" key="1">
    <citation type="submission" date="2023-09" db="EMBL/GenBank/DDBJ databases">
        <title>Vallitalea sediminicola and Vallitalea maricola sp. nov., anaerobic bacteria isolated from marine sediment.</title>
        <authorList>
            <person name="Hirano S."/>
            <person name="Maeda A."/>
            <person name="Terahara T."/>
            <person name="Mori K."/>
            <person name="Hamada M."/>
            <person name="Matsumoto R."/>
            <person name="Kobayashi T."/>
        </authorList>
    </citation>
    <scope>NUCLEOTIDE SEQUENCE</scope>
    <source>
        <strain evidence="1">AN17-2</strain>
    </source>
</reference>
<dbReference type="EMBL" id="BTPU01000061">
    <property type="protein sequence ID" value="GMQ64180.1"/>
    <property type="molecule type" value="Genomic_DNA"/>
</dbReference>
<evidence type="ECO:0000313" key="2">
    <source>
        <dbReference type="Proteomes" id="UP001374599"/>
    </source>
</evidence>
<name>A0ACB5UNI9_9FIRM</name>
<organism evidence="1 2">
    <name type="scientific">Vallitalea maricola</name>
    <dbReference type="NCBI Taxonomy" id="3074433"/>
    <lineage>
        <taxon>Bacteria</taxon>
        <taxon>Bacillati</taxon>
        <taxon>Bacillota</taxon>
        <taxon>Clostridia</taxon>
        <taxon>Lachnospirales</taxon>
        <taxon>Vallitaleaceae</taxon>
        <taxon>Vallitalea</taxon>
    </lineage>
</organism>
<evidence type="ECO:0000313" key="1">
    <source>
        <dbReference type="EMBL" id="GMQ64180.1"/>
    </source>
</evidence>
<dbReference type="Proteomes" id="UP001374599">
    <property type="component" value="Unassembled WGS sequence"/>
</dbReference>
<keyword evidence="2" id="KW-1185">Reference proteome</keyword>
<proteinExistence type="predicted"/>